<accession>A0A090QLG9</accession>
<protein>
    <submittedName>
        <fullName evidence="1">Uncharacterized protein</fullName>
    </submittedName>
</protein>
<dbReference type="AlphaFoldDB" id="A0A090QLG9"/>
<dbReference type="EMBL" id="BBMN01000001">
    <property type="protein sequence ID" value="GAL03083.1"/>
    <property type="molecule type" value="Genomic_DNA"/>
</dbReference>
<gene>
    <name evidence="1" type="ORF">JCM19237_5976</name>
</gene>
<sequence length="73" mass="8253">MEFTPSSRLLIADTAPILEAFLDNGLHRDFAIYCQFPCHETLRQKAEQAHPLSIEFNDGMKITSPTTITCLKD</sequence>
<evidence type="ECO:0000313" key="2">
    <source>
        <dbReference type="Proteomes" id="UP000029227"/>
    </source>
</evidence>
<evidence type="ECO:0000313" key="1">
    <source>
        <dbReference type="EMBL" id="GAL03083.1"/>
    </source>
</evidence>
<reference evidence="1 2" key="1">
    <citation type="journal article" date="2014" name="Genome Announc.">
        <title>Draft Genome Sequences of Two Vibrionaceae Species, Vibrio ponticus C121 and Photobacterium aphoticum C119, Isolated as Coral Reef Microbiota.</title>
        <authorList>
            <person name="Al-saari N."/>
            <person name="Meirelles P.M."/>
            <person name="Mino S."/>
            <person name="Suda W."/>
            <person name="Oshima K."/>
            <person name="Hattori M."/>
            <person name="Ohkuma M."/>
            <person name="Thompson F.L."/>
            <person name="Gomez-Gil B."/>
            <person name="Sawabe T."/>
            <person name="Sawabe T."/>
        </authorList>
    </citation>
    <scope>NUCLEOTIDE SEQUENCE [LARGE SCALE GENOMIC DNA]</scope>
    <source>
        <strain evidence="1 2">JCM 19237</strain>
    </source>
</reference>
<comment type="caution">
    <text evidence="1">The sequence shown here is derived from an EMBL/GenBank/DDBJ whole genome shotgun (WGS) entry which is preliminary data.</text>
</comment>
<name>A0A090QLG9_9GAMM</name>
<dbReference type="STRING" id="754436.JCM19237_5976"/>
<dbReference type="eggNOG" id="ENOG5031NIB">
    <property type="taxonomic scope" value="Bacteria"/>
</dbReference>
<proteinExistence type="predicted"/>
<organism evidence="1 2">
    <name type="scientific">Photobacterium aphoticum</name>
    <dbReference type="NCBI Taxonomy" id="754436"/>
    <lineage>
        <taxon>Bacteria</taxon>
        <taxon>Pseudomonadati</taxon>
        <taxon>Pseudomonadota</taxon>
        <taxon>Gammaproteobacteria</taxon>
        <taxon>Vibrionales</taxon>
        <taxon>Vibrionaceae</taxon>
        <taxon>Photobacterium</taxon>
    </lineage>
</organism>
<dbReference type="Proteomes" id="UP000029227">
    <property type="component" value="Unassembled WGS sequence"/>
</dbReference>